<reference evidence="2" key="1">
    <citation type="submission" date="2022-10" db="EMBL/GenBank/DDBJ databases">
        <title>The complete genomes of actinobacterial strains from the NBC collection.</title>
        <authorList>
            <person name="Joergensen T.S."/>
            <person name="Alvarez Arevalo M."/>
            <person name="Sterndorff E.B."/>
            <person name="Faurdal D."/>
            <person name="Vuksanovic O."/>
            <person name="Mourched A.-S."/>
            <person name="Charusanti P."/>
            <person name="Shaw S."/>
            <person name="Blin K."/>
            <person name="Weber T."/>
        </authorList>
    </citation>
    <scope>NUCLEOTIDE SEQUENCE</scope>
    <source>
        <strain evidence="2">NBC_01482</strain>
    </source>
</reference>
<dbReference type="NCBIfam" id="NF040565">
    <property type="entry name" value="SCO2521_fam"/>
    <property type="match status" value="1"/>
</dbReference>
<dbReference type="EMBL" id="CP109441">
    <property type="protein sequence ID" value="WUV48571.1"/>
    <property type="molecule type" value="Genomic_DNA"/>
</dbReference>
<organism evidence="2 3">
    <name type="scientific">Nocardia vinacea</name>
    <dbReference type="NCBI Taxonomy" id="96468"/>
    <lineage>
        <taxon>Bacteria</taxon>
        <taxon>Bacillati</taxon>
        <taxon>Actinomycetota</taxon>
        <taxon>Actinomycetes</taxon>
        <taxon>Mycobacteriales</taxon>
        <taxon>Nocardiaceae</taxon>
        <taxon>Nocardia</taxon>
    </lineage>
</organism>
<proteinExistence type="predicted"/>
<evidence type="ECO:0000313" key="3">
    <source>
        <dbReference type="Proteomes" id="UP001432062"/>
    </source>
</evidence>
<accession>A0ABZ1YZW0</accession>
<evidence type="ECO:0000256" key="1">
    <source>
        <dbReference type="SAM" id="MobiDB-lite"/>
    </source>
</evidence>
<dbReference type="Proteomes" id="UP001432062">
    <property type="component" value="Chromosome"/>
</dbReference>
<dbReference type="InterPro" id="IPR049749">
    <property type="entry name" value="SCO2521-like"/>
</dbReference>
<keyword evidence="3" id="KW-1185">Reference proteome</keyword>
<sequence length="368" mass="40020">MNEPNDSAARRMRTARSTPHLRQLRRGRAVRLLVRAGAAQTRTPAGPLIVFGEVDTCLLPAATPLPRGDLEELLELVPGRPMLWRERPMSLAVSPTTAEGVDCRLAAPSHPDVRAIGTVATHAVVVGGRVLQSSAQTRVVRAAGDQRRTWSHYLSQVGVSEVITKVTAETGARLAEGFLAAGPPPVATLDLASIANRLLGRIRMDHRLDQHTPVQSGTTRLRWAARIGDPAQPVVWFRLQNDTVRTALITVRTEAELADVQRFCEDLAVHDWLLSVTAAALEQSDLYPPGSAESVAVLAPVLHHLAHLWVPGAHSPPALRGLWTQLNTDPDFTAGRRALIDQLHNRVLVATLDAVRHTRIGTEDYSAD</sequence>
<protein>
    <submittedName>
        <fullName evidence="2">SCO2521 family protein</fullName>
    </submittedName>
</protein>
<evidence type="ECO:0000313" key="2">
    <source>
        <dbReference type="EMBL" id="WUV48571.1"/>
    </source>
</evidence>
<dbReference type="RefSeq" id="WP_327093393.1">
    <property type="nucleotide sequence ID" value="NZ_CP109149.1"/>
</dbReference>
<feature type="region of interest" description="Disordered" evidence="1">
    <location>
        <begin position="1"/>
        <end position="20"/>
    </location>
</feature>
<name>A0ABZ1YZW0_9NOCA</name>
<gene>
    <name evidence="2" type="ORF">OG563_10450</name>
</gene>